<evidence type="ECO:0000259" key="2">
    <source>
        <dbReference type="Pfam" id="PF08388"/>
    </source>
</evidence>
<keyword evidence="4" id="KW-1185">Reference proteome</keyword>
<feature type="domain" description="Group II intron maturase-specific" evidence="2">
    <location>
        <begin position="66"/>
        <end position="143"/>
    </location>
</feature>
<comment type="caution">
    <text evidence="3">The sequence shown here is derived from an EMBL/GenBank/DDBJ whole genome shotgun (WGS) entry which is preliminary data.</text>
</comment>
<sequence>MTNTSNEVLESRVLPAIRRFMAERGLELAEEKTRTAHIAEGFDFRGQTMRKYDGKLLISPAKTSITSLLENVRGIIKGNASAAQEALIQQLNRVIRGWVMYHRHIVAKTTFSLFDSHVWRLPWKRTTSRHPTKGTRCVKKRYFRINGPRSWDFATKGR</sequence>
<evidence type="ECO:0000313" key="4">
    <source>
        <dbReference type="Proteomes" id="UP001629274"/>
    </source>
</evidence>
<dbReference type="RefSeq" id="WP_408261977.1">
    <property type="nucleotide sequence ID" value="NZ_JAQQCK010000005.1"/>
</dbReference>
<evidence type="ECO:0000256" key="1">
    <source>
        <dbReference type="ARBA" id="ARBA00034120"/>
    </source>
</evidence>
<dbReference type="PANTHER" id="PTHR34047:SF10">
    <property type="entry name" value="GROUP II INTRON-ASSOCIATED OPEN READING FRAME"/>
    <property type="match status" value="1"/>
</dbReference>
<dbReference type="PANTHER" id="PTHR34047">
    <property type="entry name" value="NUCLEAR INTRON MATURASE 1, MITOCHONDRIAL-RELATED"/>
    <property type="match status" value="1"/>
</dbReference>
<gene>
    <name evidence="3" type="ORF">PQR03_02705</name>
</gene>
<dbReference type="Pfam" id="PF08388">
    <property type="entry name" value="GIIM"/>
    <property type="match status" value="1"/>
</dbReference>
<dbReference type="EMBL" id="JAQQDR010000001">
    <property type="protein sequence ID" value="MFM0237037.1"/>
    <property type="molecule type" value="Genomic_DNA"/>
</dbReference>
<accession>A0ABW9BAR1</accession>
<comment type="similarity">
    <text evidence="1">Belongs to the bacterial reverse transcriptase family.</text>
</comment>
<reference evidence="3 4" key="1">
    <citation type="journal article" date="2024" name="Chem. Sci.">
        <title>Discovery of megapolipeptins by genome mining of a Burkholderiales bacteria collection.</title>
        <authorList>
            <person name="Paulo B.S."/>
            <person name="Recchia M.J.J."/>
            <person name="Lee S."/>
            <person name="Fergusson C.H."/>
            <person name="Romanowski S.B."/>
            <person name="Hernandez A."/>
            <person name="Krull N."/>
            <person name="Liu D.Y."/>
            <person name="Cavanagh H."/>
            <person name="Bos A."/>
            <person name="Gray C.A."/>
            <person name="Murphy B.T."/>
            <person name="Linington R.G."/>
            <person name="Eustaquio A.S."/>
        </authorList>
    </citation>
    <scope>NUCLEOTIDE SEQUENCE [LARGE SCALE GENOMIC DNA]</scope>
    <source>
        <strain evidence="3 4">RL17-351-BIE-A</strain>
    </source>
</reference>
<dbReference type="InterPro" id="IPR051083">
    <property type="entry name" value="GrpII_Intron_Splice-Mob/Def"/>
</dbReference>
<proteinExistence type="inferred from homology"/>
<organism evidence="3 4">
    <name type="scientific">Paraburkholderia phytofirmans</name>
    <dbReference type="NCBI Taxonomy" id="261302"/>
    <lineage>
        <taxon>Bacteria</taxon>
        <taxon>Pseudomonadati</taxon>
        <taxon>Pseudomonadota</taxon>
        <taxon>Betaproteobacteria</taxon>
        <taxon>Burkholderiales</taxon>
        <taxon>Burkholderiaceae</taxon>
        <taxon>Paraburkholderia</taxon>
    </lineage>
</organism>
<dbReference type="InterPro" id="IPR013597">
    <property type="entry name" value="Mat_intron_G2"/>
</dbReference>
<evidence type="ECO:0000313" key="3">
    <source>
        <dbReference type="EMBL" id="MFM0237037.1"/>
    </source>
</evidence>
<dbReference type="Proteomes" id="UP001629274">
    <property type="component" value="Unassembled WGS sequence"/>
</dbReference>
<name>A0ABW9BAR1_9BURK</name>
<protein>
    <submittedName>
        <fullName evidence="3">Group II intron maturase-specific domain-containing protein</fullName>
    </submittedName>
</protein>